<keyword evidence="1 2" id="KW-0727">SH2 domain</keyword>
<dbReference type="SMART" id="SM00462">
    <property type="entry name" value="PTB"/>
    <property type="match status" value="1"/>
</dbReference>
<dbReference type="Pfam" id="PF00640">
    <property type="entry name" value="PID"/>
    <property type="match status" value="1"/>
</dbReference>
<dbReference type="PRINTS" id="PR00629">
    <property type="entry name" value="SHCPIDOMAIN"/>
</dbReference>
<sequence length="577" mass="63310">LRSSRLTDVATTFCMLIPKMPQWKFANPSTFLGRGSGNKELGNKVGAGSPGAGTPSGSVANPVASLAAVLNSCDPVCVTPCSLQAMNRLRSGGSSNSNMGTAGGEAPAPDFTHRGSFINKPSQGWLHPDKKILGSGAHYIVRYMGCIEVLRSMRSLDFSTRTQVTREAINRLYEAVPGVKGAWKKKAANKTLQSIMGRSNLRFAGMSIVVNISVEGVRLMMPTTRQIIANHPMQSISFASGGDTDTPDYVAYVAKDPVNERACHILECYDGLAQSIISTIGQAFELQFKQYMHSPPKVINFLDRGITTEESAWGDDEDSSEHDYYNSIPGKEPPVGGLVDSRLRQPGHHLNHMLNHASKTPQVKVTIRDCKSWNVGAVGGLTSDGYLRADGRPPGSCDYEEHLYVNTQNLDSEMAEGARDSPTKDLFDMRPFEDALKLHESGMVLGVGGECVCPPIEDQWPSPPRRRAPIAPTEDQLRHEPWYHGRMSRRDAEKLLVMDGDFLVRDSATNPGQYVLTGMHSGLPKHLLLVDPEGVVRTKDVMFDSINHLINYHLQNELPIVAAESELHLKQVVRRKQ</sequence>
<feature type="region of interest" description="Disordered" evidence="3">
    <location>
        <begin position="36"/>
        <end position="56"/>
    </location>
</feature>
<protein>
    <submittedName>
        <fullName evidence="6">SHC (Src homology 2 domain containing) transforming protein 2</fullName>
    </submittedName>
</protein>
<dbReference type="GeneTree" id="ENSGT00950000182870"/>
<dbReference type="InterPro" id="IPR036860">
    <property type="entry name" value="SH2_dom_sf"/>
</dbReference>
<dbReference type="CDD" id="cd01209">
    <property type="entry name" value="PTB_Shc"/>
    <property type="match status" value="1"/>
</dbReference>
<dbReference type="PRINTS" id="PR00401">
    <property type="entry name" value="SH2DOMAIN"/>
</dbReference>
<dbReference type="InterPro" id="IPR000980">
    <property type="entry name" value="SH2"/>
</dbReference>
<dbReference type="Gene3D" id="3.30.505.10">
    <property type="entry name" value="SH2 domain"/>
    <property type="match status" value="1"/>
</dbReference>
<dbReference type="PANTHER" id="PTHR10337">
    <property type="entry name" value="SHC TRANSFORMING PROTEIN"/>
    <property type="match status" value="1"/>
</dbReference>
<dbReference type="GO" id="GO:0007169">
    <property type="term" value="P:cell surface receptor protein tyrosine kinase signaling pathway"/>
    <property type="evidence" value="ECO:0007669"/>
    <property type="project" value="TreeGrafter"/>
</dbReference>
<dbReference type="PROSITE" id="PS01179">
    <property type="entry name" value="PID"/>
    <property type="match status" value="1"/>
</dbReference>
<reference evidence="6" key="3">
    <citation type="submission" date="2025-09" db="UniProtKB">
        <authorList>
            <consortium name="Ensembl"/>
        </authorList>
    </citation>
    <scope>IDENTIFICATION</scope>
</reference>
<dbReference type="InterPro" id="IPR035676">
    <property type="entry name" value="SHC_SH2"/>
</dbReference>
<dbReference type="SUPFAM" id="SSF50729">
    <property type="entry name" value="PH domain-like"/>
    <property type="match status" value="1"/>
</dbReference>
<evidence type="ECO:0000256" key="2">
    <source>
        <dbReference type="PROSITE-ProRule" id="PRU00191"/>
    </source>
</evidence>
<reference evidence="6" key="2">
    <citation type="submission" date="2025-08" db="UniProtKB">
        <authorList>
            <consortium name="Ensembl"/>
        </authorList>
    </citation>
    <scope>IDENTIFICATION</scope>
</reference>
<dbReference type="Pfam" id="PF00017">
    <property type="entry name" value="SH2"/>
    <property type="match status" value="1"/>
</dbReference>
<proteinExistence type="predicted"/>
<dbReference type="InterPro" id="IPR006019">
    <property type="entry name" value="PID_Shc-like"/>
</dbReference>
<gene>
    <name evidence="6" type="primary">shc2</name>
</gene>
<feature type="domain" description="SH2" evidence="5">
    <location>
        <begin position="482"/>
        <end position="573"/>
    </location>
</feature>
<evidence type="ECO:0000313" key="7">
    <source>
        <dbReference type="Proteomes" id="UP000694620"/>
    </source>
</evidence>
<evidence type="ECO:0000313" key="6">
    <source>
        <dbReference type="Ensembl" id="ENSECRP00000022046.1"/>
    </source>
</evidence>
<dbReference type="SUPFAM" id="SSF55550">
    <property type="entry name" value="SH2 domain"/>
    <property type="match status" value="1"/>
</dbReference>
<dbReference type="SMART" id="SM00252">
    <property type="entry name" value="SH2"/>
    <property type="match status" value="1"/>
</dbReference>
<dbReference type="Proteomes" id="UP000694620">
    <property type="component" value="Chromosome 12"/>
</dbReference>
<dbReference type="PROSITE" id="PS50001">
    <property type="entry name" value="SH2"/>
    <property type="match status" value="1"/>
</dbReference>
<evidence type="ECO:0000259" key="4">
    <source>
        <dbReference type="PROSITE" id="PS01179"/>
    </source>
</evidence>
<dbReference type="FunFam" id="3.30.505.10:FF:000005">
    <property type="entry name" value="SHC-transforming protein 1 isoform 3"/>
    <property type="match status" value="1"/>
</dbReference>
<dbReference type="Ensembl" id="ENSECRT00000022518.1">
    <property type="protein sequence ID" value="ENSECRP00000022046.1"/>
    <property type="gene ID" value="ENSECRG00000014647.1"/>
</dbReference>
<dbReference type="AlphaFoldDB" id="A0A8C4SV97"/>
<dbReference type="InterPro" id="IPR011993">
    <property type="entry name" value="PH-like_dom_sf"/>
</dbReference>
<dbReference type="GO" id="GO:0005886">
    <property type="term" value="C:plasma membrane"/>
    <property type="evidence" value="ECO:0007669"/>
    <property type="project" value="TreeGrafter"/>
</dbReference>
<accession>A0A8C4SV97</accession>
<dbReference type="InterPro" id="IPR051235">
    <property type="entry name" value="CEP152/SHC-Transforming"/>
</dbReference>
<dbReference type="FunFam" id="2.30.29.30:FF:000036">
    <property type="entry name" value="SHC-transforming protein 1 isoform 3"/>
    <property type="match status" value="1"/>
</dbReference>
<evidence type="ECO:0000259" key="5">
    <source>
        <dbReference type="PROSITE" id="PS50001"/>
    </source>
</evidence>
<reference evidence="6" key="1">
    <citation type="submission" date="2021-06" db="EMBL/GenBank/DDBJ databases">
        <authorList>
            <consortium name="Wellcome Sanger Institute Data Sharing"/>
        </authorList>
    </citation>
    <scope>NUCLEOTIDE SEQUENCE [LARGE SCALE GENOMIC DNA]</scope>
</reference>
<evidence type="ECO:0000256" key="3">
    <source>
        <dbReference type="SAM" id="MobiDB-lite"/>
    </source>
</evidence>
<feature type="domain" description="PID" evidence="4">
    <location>
        <begin position="133"/>
        <end position="315"/>
    </location>
</feature>
<name>A0A8C4SV97_ERPCA</name>
<evidence type="ECO:0000256" key="1">
    <source>
        <dbReference type="ARBA" id="ARBA00022999"/>
    </source>
</evidence>
<organism evidence="6 7">
    <name type="scientific">Erpetoichthys calabaricus</name>
    <name type="common">Rope fish</name>
    <name type="synonym">Calamoichthys calabaricus</name>
    <dbReference type="NCBI Taxonomy" id="27687"/>
    <lineage>
        <taxon>Eukaryota</taxon>
        <taxon>Metazoa</taxon>
        <taxon>Chordata</taxon>
        <taxon>Craniata</taxon>
        <taxon>Vertebrata</taxon>
        <taxon>Euteleostomi</taxon>
        <taxon>Actinopterygii</taxon>
        <taxon>Polypteriformes</taxon>
        <taxon>Polypteridae</taxon>
        <taxon>Erpetoichthys</taxon>
    </lineage>
</organism>
<dbReference type="GO" id="GO:0030971">
    <property type="term" value="F:receptor tyrosine kinase binding"/>
    <property type="evidence" value="ECO:0007669"/>
    <property type="project" value="TreeGrafter"/>
</dbReference>
<dbReference type="CDD" id="cd09925">
    <property type="entry name" value="SH2_SHC"/>
    <property type="match status" value="1"/>
</dbReference>
<dbReference type="Gene3D" id="2.30.29.30">
    <property type="entry name" value="Pleckstrin-homology domain (PH domain)/Phosphotyrosine-binding domain (PTB)"/>
    <property type="match status" value="1"/>
</dbReference>
<keyword evidence="7" id="KW-1185">Reference proteome</keyword>
<dbReference type="InterPro" id="IPR006020">
    <property type="entry name" value="PTB/PI_dom"/>
</dbReference>
<dbReference type="GO" id="GO:0035556">
    <property type="term" value="P:intracellular signal transduction"/>
    <property type="evidence" value="ECO:0007669"/>
    <property type="project" value="InterPro"/>
</dbReference>
<dbReference type="PANTHER" id="PTHR10337:SF5">
    <property type="entry name" value="SHC-TRANSFORMING PROTEIN 2"/>
    <property type="match status" value="1"/>
</dbReference>